<dbReference type="VEuPathDB" id="FungiDB:CJI96_0004422"/>
<dbReference type="Proteomes" id="UP000037122">
    <property type="component" value="Unassembled WGS sequence"/>
</dbReference>
<dbReference type="AlphaFoldDB" id="A0A0L0NSZ8"/>
<dbReference type="Pfam" id="PF00152">
    <property type="entry name" value="tRNA-synt_2"/>
    <property type="match status" value="1"/>
</dbReference>
<dbReference type="InterPro" id="IPR045864">
    <property type="entry name" value="aa-tRNA-synth_II/BPL/LPL"/>
</dbReference>
<evidence type="ECO:0000256" key="3">
    <source>
        <dbReference type="ARBA" id="ARBA00022840"/>
    </source>
</evidence>
<sequence length="547" mass="62261">MFRAPQIRLRRHSLKDLYFRIPSCRYSSDEAAKYAHRKTIVAQNPAQYYPPIGITRTCTPVLRVRDFVSRFGKMDFTKYASKRHPDLVQLEGRVKSVRKAGKAMYFLDIVQDDAVVQICASNKLLGNMDKEMFARLHSFIRKGDYITCVGQASVTNVGELTLKVNQPIMVSCPSLNLATLPDKVSDRLLINSDRVMNYLVNSELKERILIKAAVTRAIRNFLLEDNFTEVNTPLIAGAGTGANAEPFYTTLKALQDARLQLRVAPELWLKKLVIGGFDKVFEIGPNFRNEGIDSTHNPEFLTCEFYRSFTSLPELMKLTEDMLKSIYDELAAKQDDIKLLQHTLTDLSPLKKQEYPKFEFVPTLEEKTGVKLPEELTTEALLKYHDRIGVSPPKTKSPAGLLDNLSSKLLETISLEQRNTPTFIYNQPAIMSPLAKSATVHYDERAFEVSLRFELFINGKEYVNSYEEENSPFAQADKFRLQQRAKADYQDNDMLIPDWNYVKLMEYGLPPTGGWGCGIDRLSMLFSGTLRIEDVLTFGVLKDVVKQ</sequence>
<accession>A0A0L0NSZ8</accession>
<dbReference type="VEuPathDB" id="FungiDB:CJI97_004721"/>
<feature type="domain" description="Aminoacyl-transfer RNA synthetases class-II family profile" evidence="5">
    <location>
        <begin position="210"/>
        <end position="543"/>
    </location>
</feature>
<protein>
    <recommendedName>
        <fullName evidence="5">Aminoacyl-transfer RNA synthetases class-II family profile domain-containing protein</fullName>
    </recommendedName>
</protein>
<evidence type="ECO:0000256" key="4">
    <source>
        <dbReference type="ARBA" id="ARBA00023146"/>
    </source>
</evidence>
<evidence type="ECO:0000259" key="5">
    <source>
        <dbReference type="PROSITE" id="PS50862"/>
    </source>
</evidence>
<dbReference type="InterPro" id="IPR004364">
    <property type="entry name" value="Aa-tRNA-synt_II"/>
</dbReference>
<dbReference type="GO" id="GO:0000049">
    <property type="term" value="F:tRNA binding"/>
    <property type="evidence" value="ECO:0007669"/>
    <property type="project" value="TreeGrafter"/>
</dbReference>
<dbReference type="GO" id="GO:0005739">
    <property type="term" value="C:mitochondrion"/>
    <property type="evidence" value="ECO:0007669"/>
    <property type="project" value="TreeGrafter"/>
</dbReference>
<dbReference type="PRINTS" id="PR00982">
    <property type="entry name" value="TRNASYNTHLYS"/>
</dbReference>
<gene>
    <name evidence="6" type="ORF">QG37_06916</name>
</gene>
<dbReference type="PROSITE" id="PS50862">
    <property type="entry name" value="AA_TRNA_LIGASE_II"/>
    <property type="match status" value="1"/>
</dbReference>
<dbReference type="PANTHER" id="PTHR42918">
    <property type="entry name" value="LYSYL-TRNA SYNTHETASE"/>
    <property type="match status" value="1"/>
</dbReference>
<dbReference type="SUPFAM" id="SSF55681">
    <property type="entry name" value="Class II aaRS and biotin synthetases"/>
    <property type="match status" value="1"/>
</dbReference>
<evidence type="ECO:0000256" key="1">
    <source>
        <dbReference type="ARBA" id="ARBA00022598"/>
    </source>
</evidence>
<dbReference type="VEuPathDB" id="FungiDB:QG37_06916"/>
<proteinExistence type="predicted"/>
<keyword evidence="4" id="KW-0030">Aminoacyl-tRNA synthetase</keyword>
<evidence type="ECO:0000256" key="2">
    <source>
        <dbReference type="ARBA" id="ARBA00022741"/>
    </source>
</evidence>
<dbReference type="InterPro" id="IPR018149">
    <property type="entry name" value="Lys-tRNA-synth_II_C"/>
</dbReference>
<name>A0A0L0NSZ8_CANAR</name>
<dbReference type="VEuPathDB" id="FungiDB:B9J08_004730"/>
<evidence type="ECO:0000313" key="7">
    <source>
        <dbReference type="Proteomes" id="UP000037122"/>
    </source>
</evidence>
<evidence type="ECO:0000313" key="6">
    <source>
        <dbReference type="EMBL" id="KND96800.1"/>
    </source>
</evidence>
<organism evidence="6 7">
    <name type="scientific">Candidozyma auris</name>
    <name type="common">Yeast</name>
    <name type="synonym">Candida auris</name>
    <dbReference type="NCBI Taxonomy" id="498019"/>
    <lineage>
        <taxon>Eukaryota</taxon>
        <taxon>Fungi</taxon>
        <taxon>Dikarya</taxon>
        <taxon>Ascomycota</taxon>
        <taxon>Saccharomycotina</taxon>
        <taxon>Pichiomycetes</taxon>
        <taxon>Metschnikowiaceae</taxon>
        <taxon>Candidozyma</taxon>
    </lineage>
</organism>
<reference evidence="7" key="1">
    <citation type="journal article" date="2015" name="BMC Genomics">
        <title>Draft genome of a commonly misdiagnosed multidrug resistant pathogen Candida auris.</title>
        <authorList>
            <person name="Chatterjee S."/>
            <person name="Alampalli S.V."/>
            <person name="Nageshan R.K."/>
            <person name="Chettiar S.T."/>
            <person name="Joshi S."/>
            <person name="Tatu U.S."/>
        </authorList>
    </citation>
    <scope>NUCLEOTIDE SEQUENCE [LARGE SCALE GENOMIC DNA]</scope>
    <source>
        <strain evidence="7">6684</strain>
    </source>
</reference>
<dbReference type="InterPro" id="IPR006195">
    <property type="entry name" value="aa-tRNA-synth_II"/>
</dbReference>
<dbReference type="PANTHER" id="PTHR42918:SF5">
    <property type="entry name" value="LYSINE--TRNA LIGASE, MITOCHONDRIAL"/>
    <property type="match status" value="1"/>
</dbReference>
<dbReference type="GO" id="GO:0004824">
    <property type="term" value="F:lysine-tRNA ligase activity"/>
    <property type="evidence" value="ECO:0007669"/>
    <property type="project" value="InterPro"/>
</dbReference>
<dbReference type="EMBL" id="LGST01000050">
    <property type="protein sequence ID" value="KND96800.1"/>
    <property type="molecule type" value="Genomic_DNA"/>
</dbReference>
<keyword evidence="1" id="KW-0436">Ligase</keyword>
<dbReference type="Gene3D" id="3.30.930.10">
    <property type="entry name" value="Bira Bifunctional Protein, Domain 2"/>
    <property type="match status" value="1"/>
</dbReference>
<dbReference type="VEuPathDB" id="FungiDB:CJJ09_004742"/>
<dbReference type="VEuPathDB" id="FungiDB:CJJ07_003611"/>
<dbReference type="SUPFAM" id="SSF50249">
    <property type="entry name" value="Nucleic acid-binding proteins"/>
    <property type="match status" value="1"/>
</dbReference>
<comment type="caution">
    <text evidence="6">The sequence shown here is derived from an EMBL/GenBank/DDBJ whole genome shotgun (WGS) entry which is preliminary data.</text>
</comment>
<keyword evidence="3" id="KW-0067">ATP-binding</keyword>
<dbReference type="Pfam" id="PF01336">
    <property type="entry name" value="tRNA_anti-codon"/>
    <property type="match status" value="1"/>
</dbReference>
<dbReference type="Gene3D" id="2.40.50.140">
    <property type="entry name" value="Nucleic acid-binding proteins"/>
    <property type="match status" value="1"/>
</dbReference>
<dbReference type="GO" id="GO:0005524">
    <property type="term" value="F:ATP binding"/>
    <property type="evidence" value="ECO:0007669"/>
    <property type="project" value="UniProtKB-KW"/>
</dbReference>
<keyword evidence="2" id="KW-0547">Nucleotide-binding</keyword>
<dbReference type="GO" id="GO:0070154">
    <property type="term" value="P:mitochondrial lysyl-tRNA aminoacylation"/>
    <property type="evidence" value="ECO:0007669"/>
    <property type="project" value="TreeGrafter"/>
</dbReference>
<dbReference type="InterPro" id="IPR012340">
    <property type="entry name" value="NA-bd_OB-fold"/>
</dbReference>
<dbReference type="InterPro" id="IPR004365">
    <property type="entry name" value="NA-bd_OB_tRNA"/>
</dbReference>